<keyword evidence="2" id="KW-1185">Reference proteome</keyword>
<organism evidence="1 2">
    <name type="scientific">Thalassospira lohafexi</name>
    <dbReference type="NCBI Taxonomy" id="744227"/>
    <lineage>
        <taxon>Bacteria</taxon>
        <taxon>Pseudomonadati</taxon>
        <taxon>Pseudomonadota</taxon>
        <taxon>Alphaproteobacteria</taxon>
        <taxon>Rhodospirillales</taxon>
        <taxon>Thalassospiraceae</taxon>
        <taxon>Thalassospira</taxon>
    </lineage>
</organism>
<evidence type="ECO:0000313" key="2">
    <source>
        <dbReference type="Proteomes" id="UP000233332"/>
    </source>
</evidence>
<protein>
    <submittedName>
        <fullName evidence="1">Uncharacterized protein</fullName>
    </submittedName>
</protein>
<evidence type="ECO:0000313" key="1">
    <source>
        <dbReference type="EMBL" id="PKR56346.1"/>
    </source>
</evidence>
<reference evidence="1 2" key="1">
    <citation type="submission" date="2017-09" db="EMBL/GenBank/DDBJ databases">
        <title>Biodiversity and function of Thalassospira species in the particle-attached aromatic-hydrocarbon-degrading consortia from the surface seawater of the China South Sea.</title>
        <authorList>
            <person name="Dong C."/>
            <person name="Lai Q."/>
            <person name="Shao Z."/>
        </authorList>
    </citation>
    <scope>NUCLEOTIDE SEQUENCE [LARGE SCALE GENOMIC DNA]</scope>
    <source>
        <strain evidence="1 2">139Z-12</strain>
    </source>
</reference>
<gene>
    <name evidence="1" type="ORF">COO92_21310</name>
</gene>
<proteinExistence type="predicted"/>
<dbReference type="Proteomes" id="UP000233332">
    <property type="component" value="Unassembled WGS sequence"/>
</dbReference>
<dbReference type="EMBL" id="NXGX01000015">
    <property type="protein sequence ID" value="PKR56346.1"/>
    <property type="molecule type" value="Genomic_DNA"/>
</dbReference>
<sequence length="233" mass="25746">MTILSVAQDAAQKIGVPSPSALITSNDPDAKLIKTLIGTICKELGRRHDWQELTREATFTTVATESQGTLLDIASDLDRIIPNTAWDRTQNRPLGGPLTSKEWQQLKSSNTAGPYNDMRIVGKELKLIPVPTVGNTVAFEYITSNIGEDIGATELSSFATDTDVPLLDEYLIMLYVVWQYKRTKGIDYRDDFQIAEIEFANRTAATMPRRTLNLGRSPRLTSGINAPDGSWSV</sequence>
<comment type="caution">
    <text evidence="1">The sequence shown here is derived from an EMBL/GenBank/DDBJ whole genome shotgun (WGS) entry which is preliminary data.</text>
</comment>
<dbReference type="RefSeq" id="WP_101304951.1">
    <property type="nucleotide sequence ID" value="NZ_NXGX01000015.1"/>
</dbReference>
<dbReference type="AlphaFoldDB" id="A0A2N3L0V0"/>
<name>A0A2N3L0V0_9PROT</name>
<accession>A0A2N3L0V0</accession>